<feature type="transmembrane region" description="Helical" evidence="1">
    <location>
        <begin position="339"/>
        <end position="356"/>
    </location>
</feature>
<feature type="transmembrane region" description="Helical" evidence="1">
    <location>
        <begin position="164"/>
        <end position="182"/>
    </location>
</feature>
<keyword evidence="1" id="KW-0812">Transmembrane</keyword>
<sequence>MQQIISKRSFYILLLFIIGLDLISSYFCYLQTPLLGDLGNIVLPSPSYSHVLNDPLGFRALLTGEKYVGPNRFFAHWLPYTYFNTVPFFFQRFTNPVDSLYISAAILKLFTQLGITALLSHWIVGKTSLLNSRYLLIFTLLSALFLASPRGYFFPMRVVDHSIIYTFAYPFSFFFVLLYLHPFVGMYQGMRSTVLRWWEHIVLFLLSFLVVFHGPINAPSAILISGLILLVLWWKQFQASNLDYSIKRFFSAIQAIPFAFLFHFIGLILLGLYSFYLGLFNAENPTTIPSLGERYVYLGQGVLKVLFQIKATPLPLIALTAIFYFSIAKNSPSKEAQKLLKSIQYIALFSLIYTLLLPLGGHRSYRSLIFRFDTMLPITCGLFVLFGATTNLLVQTLTGKRKQQLQLFLSMLALVIVLIDMNSLYPARYDCERSTFFQLSKATEEPVLIPDCTIMSWETISASPTPSNQAKLLHRWNITQRPLLYYHKK</sequence>
<evidence type="ECO:0000256" key="1">
    <source>
        <dbReference type="SAM" id="Phobius"/>
    </source>
</evidence>
<accession>A0A915YDW8</accession>
<feature type="transmembrane region" description="Helical" evidence="1">
    <location>
        <begin position="134"/>
        <end position="152"/>
    </location>
</feature>
<feature type="transmembrane region" description="Helical" evidence="1">
    <location>
        <begin position="12"/>
        <end position="32"/>
    </location>
</feature>
<feature type="transmembrane region" description="Helical" evidence="1">
    <location>
        <begin position="406"/>
        <end position="425"/>
    </location>
</feature>
<organism evidence="2 3">
    <name type="scientific">Aureispira anguillae</name>
    <dbReference type="NCBI Taxonomy" id="2864201"/>
    <lineage>
        <taxon>Bacteria</taxon>
        <taxon>Pseudomonadati</taxon>
        <taxon>Bacteroidota</taxon>
        <taxon>Saprospiria</taxon>
        <taxon>Saprospirales</taxon>
        <taxon>Saprospiraceae</taxon>
        <taxon>Aureispira</taxon>
    </lineage>
</organism>
<keyword evidence="3" id="KW-1185">Reference proteome</keyword>
<dbReference type="Proteomes" id="UP001060919">
    <property type="component" value="Chromosome"/>
</dbReference>
<evidence type="ECO:0000313" key="3">
    <source>
        <dbReference type="Proteomes" id="UP001060919"/>
    </source>
</evidence>
<feature type="transmembrane region" description="Helical" evidence="1">
    <location>
        <begin position="194"/>
        <end position="212"/>
    </location>
</feature>
<gene>
    <name evidence="2" type="ORF">AsAng_0019480</name>
</gene>
<dbReference type="KEGG" id="aup:AsAng_0019480"/>
<reference evidence="2" key="1">
    <citation type="submission" date="2022-09" db="EMBL/GenBank/DDBJ databases">
        <title>Aureispira anguillicida sp. nov., isolated from Leptocephalus of Japanese eel Anguilla japonica.</title>
        <authorList>
            <person name="Yuasa K."/>
            <person name="Mekata T."/>
            <person name="Ikunari K."/>
        </authorList>
    </citation>
    <scope>NUCLEOTIDE SEQUENCE</scope>
    <source>
        <strain evidence="2">EL160426</strain>
    </source>
</reference>
<dbReference type="RefSeq" id="WP_264792438.1">
    <property type="nucleotide sequence ID" value="NZ_AP026867.1"/>
</dbReference>
<proteinExistence type="predicted"/>
<dbReference type="AlphaFoldDB" id="A0A915YDW8"/>
<name>A0A915YDW8_9BACT</name>
<feature type="transmembrane region" description="Helical" evidence="1">
    <location>
        <begin position="305"/>
        <end position="327"/>
    </location>
</feature>
<keyword evidence="1" id="KW-1133">Transmembrane helix</keyword>
<feature type="transmembrane region" description="Helical" evidence="1">
    <location>
        <begin position="255"/>
        <end position="276"/>
    </location>
</feature>
<dbReference type="EMBL" id="AP026867">
    <property type="protein sequence ID" value="BDS11236.1"/>
    <property type="molecule type" value="Genomic_DNA"/>
</dbReference>
<feature type="transmembrane region" description="Helical" evidence="1">
    <location>
        <begin position="100"/>
        <end position="122"/>
    </location>
</feature>
<keyword evidence="1" id="KW-0472">Membrane</keyword>
<evidence type="ECO:0000313" key="2">
    <source>
        <dbReference type="EMBL" id="BDS11236.1"/>
    </source>
</evidence>
<feature type="transmembrane region" description="Helical" evidence="1">
    <location>
        <begin position="376"/>
        <end position="394"/>
    </location>
</feature>
<protein>
    <submittedName>
        <fullName evidence="2">Uncharacterized protein</fullName>
    </submittedName>
</protein>